<accession>A0A315FHZ1</accession>
<evidence type="ECO:0000256" key="1">
    <source>
        <dbReference type="SAM" id="MobiDB-lite"/>
    </source>
</evidence>
<protein>
    <submittedName>
        <fullName evidence="2">Uncharacterized protein</fullName>
    </submittedName>
</protein>
<dbReference type="Proteomes" id="UP000250790">
    <property type="component" value="Unassembled WGS sequence"/>
</dbReference>
<sequence>MNPAHITLALLMSLSGCSLVSTQAVYEEIRAQEKAKAVGTGAAPSKALPHHDPYEKERGQLAAQPR</sequence>
<comment type="caution">
    <text evidence="2">The sequence shown here is derived from an EMBL/GenBank/DDBJ whole genome shotgun (WGS) entry which is preliminary data.</text>
</comment>
<evidence type="ECO:0000313" key="3">
    <source>
        <dbReference type="Proteomes" id="UP000250790"/>
    </source>
</evidence>
<dbReference type="RefSeq" id="WP_108313106.1">
    <property type="nucleotide sequence ID" value="NZ_NESN01000004.1"/>
</dbReference>
<reference evidence="2 3" key="1">
    <citation type="submission" date="2017-04" db="EMBL/GenBank/DDBJ databases">
        <title>Unexpected and diverse lifestyles within the genus Limnohabitans.</title>
        <authorList>
            <person name="Kasalicky V."/>
            <person name="Mehrshad M."/>
            <person name="Andrei S.-A."/>
            <person name="Salcher M."/>
            <person name="Kratochvilova H."/>
            <person name="Simek K."/>
            <person name="Ghai R."/>
        </authorList>
    </citation>
    <scope>NUCLEOTIDE SEQUENCE [LARGE SCALE GENOMIC DNA]</scope>
    <source>
        <strain evidence="2 3">II-B4</strain>
    </source>
</reference>
<dbReference type="EMBL" id="NESN01000004">
    <property type="protein sequence ID" value="PUE52737.1"/>
    <property type="molecule type" value="Genomic_DNA"/>
</dbReference>
<name>A0A315FHZ1_9BURK</name>
<feature type="region of interest" description="Disordered" evidence="1">
    <location>
        <begin position="35"/>
        <end position="66"/>
    </location>
</feature>
<keyword evidence="3" id="KW-1185">Reference proteome</keyword>
<dbReference type="OrthoDB" id="8910537at2"/>
<evidence type="ECO:0000313" key="2">
    <source>
        <dbReference type="EMBL" id="PUE52737.1"/>
    </source>
</evidence>
<feature type="compositionally biased region" description="Basic and acidic residues" evidence="1">
    <location>
        <begin position="49"/>
        <end position="59"/>
    </location>
</feature>
<dbReference type="AlphaFoldDB" id="A0A315FHZ1"/>
<gene>
    <name evidence="2" type="ORF">B9Z37_11215</name>
</gene>
<organism evidence="2 3">
    <name type="scientific">Limnohabitans parvus II-B4</name>
    <dbReference type="NCBI Taxonomy" id="1293052"/>
    <lineage>
        <taxon>Bacteria</taxon>
        <taxon>Pseudomonadati</taxon>
        <taxon>Pseudomonadota</taxon>
        <taxon>Betaproteobacteria</taxon>
        <taxon>Burkholderiales</taxon>
        <taxon>Comamonadaceae</taxon>
        <taxon>Limnohabitans</taxon>
    </lineage>
</organism>
<proteinExistence type="predicted"/>